<gene>
    <name evidence="9" type="ORF">A2J15_001805</name>
    <name evidence="10" type="ORF">GC022_02355</name>
</gene>
<dbReference type="EMBL" id="WHMJ01000004">
    <property type="protein sequence ID" value="MPV91038.1"/>
    <property type="molecule type" value="Genomic_DNA"/>
</dbReference>
<proteinExistence type="inferred from homology"/>
<dbReference type="InterPro" id="IPR051906">
    <property type="entry name" value="TolC-like"/>
</dbReference>
<dbReference type="Gene3D" id="1.20.1600.10">
    <property type="entry name" value="Outer membrane efflux proteins (OEP)"/>
    <property type="match status" value="1"/>
</dbReference>
<evidence type="ECO:0000256" key="5">
    <source>
        <dbReference type="ARBA" id="ARBA00022692"/>
    </source>
</evidence>
<dbReference type="SUPFAM" id="SSF56954">
    <property type="entry name" value="Outer membrane efflux proteins (OEP)"/>
    <property type="match status" value="1"/>
</dbReference>
<feature type="coiled-coil region" evidence="8">
    <location>
        <begin position="310"/>
        <end position="337"/>
    </location>
</feature>
<name>A0A6A7JRQ1_9BACT</name>
<dbReference type="GO" id="GO:0015288">
    <property type="term" value="F:porin activity"/>
    <property type="evidence" value="ECO:0007669"/>
    <property type="project" value="TreeGrafter"/>
</dbReference>
<keyword evidence="8" id="KW-0175">Coiled coil</keyword>
<keyword evidence="4" id="KW-1134">Transmembrane beta strand</keyword>
<dbReference type="Pfam" id="PF02321">
    <property type="entry name" value="OEP"/>
    <property type="match status" value="1"/>
</dbReference>
<evidence type="ECO:0000256" key="4">
    <source>
        <dbReference type="ARBA" id="ARBA00022452"/>
    </source>
</evidence>
<dbReference type="GO" id="GO:0009279">
    <property type="term" value="C:cell outer membrane"/>
    <property type="evidence" value="ECO:0007669"/>
    <property type="project" value="UniProtKB-SubCell"/>
</dbReference>
<sequence length="427" mass="50176">MFEKYLIFMQKVIFLIHLPLLSFASNLQEFIILSQNNEQYLIKQMQNEQAYITKNQNFKNYLPSLSLTSAYIANNKDRFITDPQESLFAQFSLHFLLFDGGAREAHLKSLEIKEKLSFLDKEQSKNYLALNAITLYFNTLSLEKILLANQQKVELLKSNFERLQKFYNAGLSSKEELESIKSKYHLSLLELSQKELQLAYIQKEIQILSNTDFHPKGNAFLQNPHEEKNQNYEILMAKEHINLAKEGVKLARAQYFPKFYIQNNFTFYKNNHNPKIPQPYTNLADEFLKQYSQNNQFIIAMEWKIFDFNARSQEVEKNRLNVQIAHANARLNERKNKQELIFIDKNLKVLIQQIHALKISLNAANLAFESINKKYQTGLVSYIEYLQALELKFKAQSDLELAKNEFEIAKANYYFNLGINLNLKVKE</sequence>
<comment type="similarity">
    <text evidence="2">Belongs to the outer membrane factor (OMF) (TC 1.B.17) family.</text>
</comment>
<evidence type="ECO:0000256" key="8">
    <source>
        <dbReference type="SAM" id="Coils"/>
    </source>
</evidence>
<dbReference type="OrthoDB" id="5338266at2"/>
<keyword evidence="6" id="KW-0472">Membrane</keyword>
<dbReference type="InterPro" id="IPR003423">
    <property type="entry name" value="OMP_efflux"/>
</dbReference>
<comment type="subcellular location">
    <subcellularLocation>
        <location evidence="1">Cell outer membrane</location>
    </subcellularLocation>
</comment>
<keyword evidence="11" id="KW-1185">Reference proteome</keyword>
<dbReference type="KEGG" id="chw:A2J15_001805"/>
<organism evidence="10">
    <name type="scientific">Campylobacter hepaticus</name>
    <dbReference type="NCBI Taxonomy" id="1813019"/>
    <lineage>
        <taxon>Bacteria</taxon>
        <taxon>Pseudomonadati</taxon>
        <taxon>Campylobacterota</taxon>
        <taxon>Epsilonproteobacteria</taxon>
        <taxon>Campylobacterales</taxon>
        <taxon>Campylobacteraceae</taxon>
        <taxon>Campylobacter</taxon>
    </lineage>
</organism>
<protein>
    <submittedName>
        <fullName evidence="10">TolC family protein</fullName>
    </submittedName>
</protein>
<reference evidence="10" key="2">
    <citation type="journal article" date="2019" name="Front. Microbiol.">
        <title>Campylobacter hepaticus, the cause of Spotty Liver Disease in chickens: Transmission and routes of infection.</title>
        <authorList>
            <person name="Van T.H."/>
            <person name="Moore R.J."/>
            <person name="Phung C."/>
        </authorList>
    </citation>
    <scope>NUCLEOTIDE SEQUENCE</scope>
    <source>
        <strain evidence="10">QLD_2/QLD</strain>
    </source>
</reference>
<evidence type="ECO:0000256" key="7">
    <source>
        <dbReference type="ARBA" id="ARBA00023237"/>
    </source>
</evidence>
<evidence type="ECO:0000313" key="10">
    <source>
        <dbReference type="EMBL" id="MPV91038.1"/>
    </source>
</evidence>
<keyword evidence="5" id="KW-0812">Transmembrane</keyword>
<keyword evidence="7" id="KW-0998">Cell outer membrane</keyword>
<evidence type="ECO:0000256" key="2">
    <source>
        <dbReference type="ARBA" id="ARBA00007613"/>
    </source>
</evidence>
<dbReference type="EMBL" id="CP031611">
    <property type="protein sequence ID" value="AXP08472.1"/>
    <property type="molecule type" value="Genomic_DNA"/>
</dbReference>
<dbReference type="PANTHER" id="PTHR30026">
    <property type="entry name" value="OUTER MEMBRANE PROTEIN TOLC"/>
    <property type="match status" value="1"/>
</dbReference>
<dbReference type="GeneID" id="44004240"/>
<evidence type="ECO:0000256" key="3">
    <source>
        <dbReference type="ARBA" id="ARBA00022448"/>
    </source>
</evidence>
<reference evidence="9 11" key="1">
    <citation type="submission" date="2018-08" db="EMBL/GenBank/DDBJ databases">
        <title>Survival mechanisms of Campylobacter hepaticus identified by genomic analysis and comparative transcriptomic analysis of in vivo and in vitro derived bacteria.</title>
        <authorList>
            <person name="Van T.T.H."/>
            <person name="Moore R.J."/>
        </authorList>
    </citation>
    <scope>NUCLEOTIDE SEQUENCE [LARGE SCALE GENOMIC DNA]</scope>
    <source>
        <strain evidence="9 11">HV10</strain>
    </source>
</reference>
<evidence type="ECO:0000313" key="9">
    <source>
        <dbReference type="EMBL" id="AXP08472.1"/>
    </source>
</evidence>
<dbReference type="AlphaFoldDB" id="A0A6A7JRQ1"/>
<evidence type="ECO:0000256" key="1">
    <source>
        <dbReference type="ARBA" id="ARBA00004442"/>
    </source>
</evidence>
<evidence type="ECO:0000313" key="11">
    <source>
        <dbReference type="Proteomes" id="UP000093205"/>
    </source>
</evidence>
<accession>A0A6A7JRQ1</accession>
<dbReference type="PANTHER" id="PTHR30026:SF20">
    <property type="entry name" value="OUTER MEMBRANE PROTEIN TOLC"/>
    <property type="match status" value="1"/>
</dbReference>
<dbReference type="GO" id="GO:1990281">
    <property type="term" value="C:efflux pump complex"/>
    <property type="evidence" value="ECO:0007669"/>
    <property type="project" value="TreeGrafter"/>
</dbReference>
<keyword evidence="3" id="KW-0813">Transport</keyword>
<dbReference type="Proteomes" id="UP000093205">
    <property type="component" value="Chromosome"/>
</dbReference>
<dbReference type="RefSeq" id="WP_066778844.1">
    <property type="nucleotide sequence ID" value="NZ_CBCSFE010000001.1"/>
</dbReference>
<dbReference type="GO" id="GO:0015562">
    <property type="term" value="F:efflux transmembrane transporter activity"/>
    <property type="evidence" value="ECO:0007669"/>
    <property type="project" value="InterPro"/>
</dbReference>
<evidence type="ECO:0000256" key="6">
    <source>
        <dbReference type="ARBA" id="ARBA00023136"/>
    </source>
</evidence>